<dbReference type="PANTHER" id="PTHR12308:SF73">
    <property type="entry name" value="ANOCTAMIN"/>
    <property type="match status" value="1"/>
</dbReference>
<evidence type="ECO:0008006" key="10">
    <source>
        <dbReference type="Google" id="ProtNLM"/>
    </source>
</evidence>
<accession>A0A367KYT4</accession>
<organism evidence="8 9">
    <name type="scientific">Rhizopus stolonifer</name>
    <name type="common">Rhizopus nigricans</name>
    <dbReference type="NCBI Taxonomy" id="4846"/>
    <lineage>
        <taxon>Eukaryota</taxon>
        <taxon>Fungi</taxon>
        <taxon>Fungi incertae sedis</taxon>
        <taxon>Mucoromycota</taxon>
        <taxon>Mucoromycotina</taxon>
        <taxon>Mucoromycetes</taxon>
        <taxon>Mucorales</taxon>
        <taxon>Mucorineae</taxon>
        <taxon>Rhizopodaceae</taxon>
        <taxon>Rhizopus</taxon>
    </lineage>
</organism>
<reference evidence="8 9" key="1">
    <citation type="journal article" date="2018" name="G3 (Bethesda)">
        <title>Phylogenetic and Phylogenomic Definition of Rhizopus Species.</title>
        <authorList>
            <person name="Gryganskyi A.P."/>
            <person name="Golan J."/>
            <person name="Dolatabadi S."/>
            <person name="Mondo S."/>
            <person name="Robb S."/>
            <person name="Idnurm A."/>
            <person name="Muszewska A."/>
            <person name="Steczkiewicz K."/>
            <person name="Masonjones S."/>
            <person name="Liao H.L."/>
            <person name="Gajdeczka M.T."/>
            <person name="Anike F."/>
            <person name="Vuek A."/>
            <person name="Anishchenko I.M."/>
            <person name="Voigt K."/>
            <person name="de Hoog G.S."/>
            <person name="Smith M.E."/>
            <person name="Heitman J."/>
            <person name="Vilgalys R."/>
            <person name="Stajich J.E."/>
        </authorList>
    </citation>
    <scope>NUCLEOTIDE SEQUENCE [LARGE SCALE GENOMIC DNA]</scope>
    <source>
        <strain evidence="8 9">LSU 92-RS-03</strain>
    </source>
</reference>
<evidence type="ECO:0000313" key="8">
    <source>
        <dbReference type="EMBL" id="RCI07317.1"/>
    </source>
</evidence>
<dbReference type="InterPro" id="IPR049452">
    <property type="entry name" value="Anoctamin_TM"/>
</dbReference>
<keyword evidence="3 5" id="KW-1133">Transmembrane helix</keyword>
<name>A0A367KYT4_RHIST</name>
<dbReference type="InterPro" id="IPR007632">
    <property type="entry name" value="Anoctamin"/>
</dbReference>
<dbReference type="OrthoDB" id="296386at2759"/>
<evidence type="ECO:0000313" key="9">
    <source>
        <dbReference type="Proteomes" id="UP000253551"/>
    </source>
</evidence>
<evidence type="ECO:0000259" key="7">
    <source>
        <dbReference type="Pfam" id="PF20877"/>
    </source>
</evidence>
<feature type="transmembrane region" description="Helical" evidence="5">
    <location>
        <begin position="326"/>
        <end position="352"/>
    </location>
</feature>
<dbReference type="Pfam" id="PF20877">
    <property type="entry name" value="Anoctamin_N"/>
    <property type="match status" value="1"/>
</dbReference>
<feature type="domain" description="Anoctamin transmembrane" evidence="6">
    <location>
        <begin position="213"/>
        <end position="672"/>
    </location>
</feature>
<dbReference type="AlphaFoldDB" id="A0A367KYT4"/>
<dbReference type="EMBL" id="PJQM01000003">
    <property type="protein sequence ID" value="RCI07317.1"/>
    <property type="molecule type" value="Genomic_DNA"/>
</dbReference>
<dbReference type="PANTHER" id="PTHR12308">
    <property type="entry name" value="ANOCTAMIN"/>
    <property type="match status" value="1"/>
</dbReference>
<feature type="transmembrane region" description="Helical" evidence="5">
    <location>
        <begin position="364"/>
        <end position="384"/>
    </location>
</feature>
<gene>
    <name evidence="8" type="ORF">CU098_010566</name>
</gene>
<dbReference type="Proteomes" id="UP000253551">
    <property type="component" value="Unassembled WGS sequence"/>
</dbReference>
<dbReference type="GO" id="GO:0005254">
    <property type="term" value="F:chloride channel activity"/>
    <property type="evidence" value="ECO:0007669"/>
    <property type="project" value="TreeGrafter"/>
</dbReference>
<sequence>MTEKQIPLSNHGPKEFSHLFPPAQDQELKPKVNTRLALDKNAGIDYVIQFKYPVTHLSKEKNTAVLSRQELEQKVTESINDIAIRLTSVGLRYQIRPGKEPTSLLLLISSPIQPIKRAYRQERVRDFLLGVRVDDIEDASDIQTFQELTESERLRLVYEIMTHPKEEGGAGISTETDEYIEAILPLHNDEFNHNWLKSWTTKWLIQDNDLLSIRNHFGEKIAYYFAFLQNYFLWLSAPSFLGIFVYLTHSNTLALWYSLAMILWSLVFLEVWKRKEKELAIQWGVRNYSKNEKRRTEFKGDTWVKDQVTEEDTPEISAYRLLGRRLVALPGVAVGAVFLSLIVGFVFVLQLFLHEYYNGPLHQFLHYAPTVGYVLLIPSMTNIYSNWMKTLNDWEMHKTGASYEYHYTQKIFIANFLVGYLSLFITAWVYIPFGDHVLPYLVEFNVSHEHKTVDFQRLRSQLVYFIVTGQLVGFLTEMVVPYVLNKIKPKAQRMSEKVMHKEHMPTTEDAARRETWDEEELKLMTKVYNEVGLDEYNIYMDYAEMVIQFGYVSMFSTVWPLTALFCMINNWVELRGDAVKICKYTRRPIPTRAESIGSWLGNMETLVWLSSITMSSFAYLFHPSTNIHSVYTPIFTLLAILLAEHLYVALRIGVHYGIGVILPHWSEWKVKKEEYKLKKVWLERMVGNYKAFISSSTQPQDDSDLSHGLSAKLWSNRLRCPDNELQVAIQHVQDAFKSK</sequence>
<keyword evidence="4 5" id="KW-0472">Membrane</keyword>
<proteinExistence type="predicted"/>
<feature type="domain" description="Anoctamin alpha-beta plait" evidence="7">
    <location>
        <begin position="44"/>
        <end position="179"/>
    </location>
</feature>
<evidence type="ECO:0000256" key="5">
    <source>
        <dbReference type="SAM" id="Phobius"/>
    </source>
</evidence>
<dbReference type="GO" id="GO:0016020">
    <property type="term" value="C:membrane"/>
    <property type="evidence" value="ECO:0007669"/>
    <property type="project" value="UniProtKB-SubCell"/>
</dbReference>
<comment type="caution">
    <text evidence="8">The sequence shown here is derived from an EMBL/GenBank/DDBJ whole genome shotgun (WGS) entry which is preliminary data.</text>
</comment>
<feature type="transmembrane region" description="Helical" evidence="5">
    <location>
        <begin position="462"/>
        <end position="484"/>
    </location>
</feature>
<keyword evidence="2 5" id="KW-0812">Transmembrane</keyword>
<dbReference type="STRING" id="4846.A0A367KYT4"/>
<evidence type="ECO:0000256" key="4">
    <source>
        <dbReference type="ARBA" id="ARBA00023136"/>
    </source>
</evidence>
<dbReference type="Pfam" id="PF04547">
    <property type="entry name" value="Anoctamin"/>
    <property type="match status" value="1"/>
</dbReference>
<evidence type="ECO:0000259" key="6">
    <source>
        <dbReference type="Pfam" id="PF04547"/>
    </source>
</evidence>
<keyword evidence="9" id="KW-1185">Reference proteome</keyword>
<feature type="transmembrane region" description="Helical" evidence="5">
    <location>
        <begin position="221"/>
        <end position="247"/>
    </location>
</feature>
<evidence type="ECO:0000256" key="3">
    <source>
        <dbReference type="ARBA" id="ARBA00022989"/>
    </source>
</evidence>
<feature type="transmembrane region" description="Helical" evidence="5">
    <location>
        <begin position="253"/>
        <end position="272"/>
    </location>
</feature>
<feature type="transmembrane region" description="Helical" evidence="5">
    <location>
        <begin position="634"/>
        <end position="662"/>
    </location>
</feature>
<comment type="subcellular location">
    <subcellularLocation>
        <location evidence="1">Membrane</location>
        <topology evidence="1">Multi-pass membrane protein</topology>
    </subcellularLocation>
</comment>
<evidence type="ECO:0000256" key="2">
    <source>
        <dbReference type="ARBA" id="ARBA00022692"/>
    </source>
</evidence>
<dbReference type="InterPro" id="IPR049456">
    <property type="entry name" value="Anoctamin_N_fung"/>
</dbReference>
<evidence type="ECO:0000256" key="1">
    <source>
        <dbReference type="ARBA" id="ARBA00004141"/>
    </source>
</evidence>
<protein>
    <recommendedName>
        <fullName evidence="10">Anoctamin dimerisation domain-containing protein</fullName>
    </recommendedName>
</protein>
<feature type="transmembrane region" description="Helical" evidence="5">
    <location>
        <begin position="411"/>
        <end position="431"/>
    </location>
</feature>
<dbReference type="GO" id="GO:0032541">
    <property type="term" value="C:cortical endoplasmic reticulum"/>
    <property type="evidence" value="ECO:0007669"/>
    <property type="project" value="TreeGrafter"/>
</dbReference>